<evidence type="ECO:0000313" key="1">
    <source>
        <dbReference type="EMBL" id="TWU70356.1"/>
    </source>
</evidence>
<dbReference type="Proteomes" id="UP000317257">
    <property type="component" value="Unassembled WGS sequence"/>
</dbReference>
<name>A0A5C6G3J7_METRR</name>
<organism evidence="1 2">
    <name type="scientific">Metarhizium rileyi (strain RCEF 4871)</name>
    <name type="common">Nomuraea rileyi</name>
    <dbReference type="NCBI Taxonomy" id="1649241"/>
    <lineage>
        <taxon>Eukaryota</taxon>
        <taxon>Fungi</taxon>
        <taxon>Dikarya</taxon>
        <taxon>Ascomycota</taxon>
        <taxon>Pezizomycotina</taxon>
        <taxon>Sordariomycetes</taxon>
        <taxon>Hypocreomycetidae</taxon>
        <taxon>Hypocreales</taxon>
        <taxon>Clavicipitaceae</taxon>
        <taxon>Metarhizium</taxon>
    </lineage>
</organism>
<protein>
    <submittedName>
        <fullName evidence="1">Uncharacterized protein</fullName>
    </submittedName>
</protein>
<dbReference type="AlphaFoldDB" id="A0A5C6G3J7"/>
<proteinExistence type="predicted"/>
<accession>A0A5C6G3J7</accession>
<gene>
    <name evidence="1" type="ORF">ED733_000035</name>
</gene>
<dbReference type="EMBL" id="SBHS01000157">
    <property type="protein sequence ID" value="TWU70356.1"/>
    <property type="molecule type" value="Genomic_DNA"/>
</dbReference>
<sequence length="131" mass="15113">MSASIMRLKKALDVIKQIQSRLEVNNFTKETFVNPPNDLMLQLRQSYMVDINTISENLDLKQNDPLRKTYKDLFSEARGLHGQCTILDHKYEVAGVAIKIDWAEVWQTLVHRLPNNICTKLQNAIEKEDSA</sequence>
<evidence type="ECO:0000313" key="2">
    <source>
        <dbReference type="Proteomes" id="UP000317257"/>
    </source>
</evidence>
<comment type="caution">
    <text evidence="1">The sequence shown here is derived from an EMBL/GenBank/DDBJ whole genome shotgun (WGS) entry which is preliminary data.</text>
</comment>
<reference evidence="2" key="1">
    <citation type="submission" date="2018-12" db="EMBL/GenBank/DDBJ databases">
        <title>The complete genome of Metarhizium rileyi, a key fungal pathogen of Lepidoptera.</title>
        <authorList>
            <person name="Binneck E."/>
            <person name="Lastra C.C.L."/>
            <person name="Sosa-Gomez D.R."/>
        </authorList>
    </citation>
    <scope>NUCLEOTIDE SEQUENCE [LARGE SCALE GENOMIC DNA]</scope>
    <source>
        <strain evidence="2">Cep018-CH2</strain>
    </source>
</reference>